<dbReference type="Proteomes" id="UP000316093">
    <property type="component" value="Chromosome"/>
</dbReference>
<protein>
    <recommendedName>
        <fullName evidence="2">UPF0102 protein FIV34_17445</fullName>
    </recommendedName>
</protein>
<dbReference type="InterPro" id="IPR003509">
    <property type="entry name" value="UPF0102_YraN-like"/>
</dbReference>
<dbReference type="Gene3D" id="3.40.1350.10">
    <property type="match status" value="1"/>
</dbReference>
<gene>
    <name evidence="3" type="ORF">FIV34_17445</name>
</gene>
<dbReference type="OrthoDB" id="9794876at2"/>
<proteinExistence type="inferred from homology"/>
<dbReference type="SUPFAM" id="SSF52980">
    <property type="entry name" value="Restriction endonuclease-like"/>
    <property type="match status" value="1"/>
</dbReference>
<dbReference type="NCBIfam" id="TIGR00252">
    <property type="entry name" value="YraN family protein"/>
    <property type="match status" value="1"/>
</dbReference>
<dbReference type="Pfam" id="PF02021">
    <property type="entry name" value="UPF0102"/>
    <property type="match status" value="1"/>
</dbReference>
<dbReference type="EMBL" id="CP041046">
    <property type="protein sequence ID" value="QDE40866.1"/>
    <property type="molecule type" value="Genomic_DNA"/>
</dbReference>
<dbReference type="PANTHER" id="PTHR34039:SF1">
    <property type="entry name" value="UPF0102 PROTEIN YRAN"/>
    <property type="match status" value="1"/>
</dbReference>
<dbReference type="AlphaFoldDB" id="A0A4Y5Z7C3"/>
<comment type="similarity">
    <text evidence="1 2">Belongs to the UPF0102 family.</text>
</comment>
<dbReference type="InterPro" id="IPR011856">
    <property type="entry name" value="tRNA_endonuc-like_dom_sf"/>
</dbReference>
<dbReference type="NCBIfam" id="NF009150">
    <property type="entry name" value="PRK12497.1-3"/>
    <property type="match status" value="1"/>
</dbReference>
<keyword evidence="4" id="KW-1185">Reference proteome</keyword>
<organism evidence="3 4">
    <name type="scientific">Luteibacter pinisoli</name>
    <dbReference type="NCBI Taxonomy" id="2589080"/>
    <lineage>
        <taxon>Bacteria</taxon>
        <taxon>Pseudomonadati</taxon>
        <taxon>Pseudomonadota</taxon>
        <taxon>Gammaproteobacteria</taxon>
        <taxon>Lysobacterales</taxon>
        <taxon>Rhodanobacteraceae</taxon>
        <taxon>Luteibacter</taxon>
    </lineage>
</organism>
<evidence type="ECO:0000313" key="3">
    <source>
        <dbReference type="EMBL" id="QDE40866.1"/>
    </source>
</evidence>
<dbReference type="InterPro" id="IPR011335">
    <property type="entry name" value="Restrct_endonuc-II-like"/>
</dbReference>
<dbReference type="KEGG" id="lpy:FIV34_17445"/>
<sequence length="123" mass="14182">MQEKAPRKTPRRVTGDHFEDAARSFLEHRGLRFVRANFLCRLGELDLVMRDGEVLVFVEVRYRRSAAFGGALGSITARKRQRIISAAQVWMRANPWDAQRPCRFDVVAFEGDDVEWIRAAFDA</sequence>
<evidence type="ECO:0000256" key="1">
    <source>
        <dbReference type="ARBA" id="ARBA00006738"/>
    </source>
</evidence>
<name>A0A4Y5Z7C3_9GAMM</name>
<dbReference type="PANTHER" id="PTHR34039">
    <property type="entry name" value="UPF0102 PROTEIN YRAN"/>
    <property type="match status" value="1"/>
</dbReference>
<dbReference type="HAMAP" id="MF_00048">
    <property type="entry name" value="UPF0102"/>
    <property type="match status" value="1"/>
</dbReference>
<evidence type="ECO:0000256" key="2">
    <source>
        <dbReference type="HAMAP-Rule" id="MF_00048"/>
    </source>
</evidence>
<accession>A0A4Y5Z7C3</accession>
<dbReference type="GO" id="GO:0003676">
    <property type="term" value="F:nucleic acid binding"/>
    <property type="evidence" value="ECO:0007669"/>
    <property type="project" value="InterPro"/>
</dbReference>
<dbReference type="RefSeq" id="WP_139984791.1">
    <property type="nucleotide sequence ID" value="NZ_CP041046.1"/>
</dbReference>
<reference evidence="3 4" key="1">
    <citation type="submission" date="2019-06" db="EMBL/GenBank/DDBJ databases">
        <title>A complete genome sequence for Luteibacter pinisoli MAH-14.</title>
        <authorList>
            <person name="Baltrus D.A."/>
        </authorList>
    </citation>
    <scope>NUCLEOTIDE SEQUENCE [LARGE SCALE GENOMIC DNA]</scope>
    <source>
        <strain evidence="3 4">MAH-14</strain>
    </source>
</reference>
<evidence type="ECO:0000313" key="4">
    <source>
        <dbReference type="Proteomes" id="UP000316093"/>
    </source>
</evidence>